<proteinExistence type="predicted"/>
<evidence type="ECO:0000313" key="2">
    <source>
        <dbReference type="Proteomes" id="UP000740883"/>
    </source>
</evidence>
<sequence length="104" mass="12168">MELKIKECETLIGLVKLKNTGFKSDLGSRVFNLSNRKIDVLERLFSFTNSPSKDTIENIAYLINLPIGYVYEWFKRKNETTLQKANNYDEHINLKVLINICLFH</sequence>
<dbReference type="Gene3D" id="1.10.10.60">
    <property type="entry name" value="Homeodomain-like"/>
    <property type="match status" value="1"/>
</dbReference>
<dbReference type="Proteomes" id="UP000740883">
    <property type="component" value="Unassembled WGS sequence"/>
</dbReference>
<protein>
    <submittedName>
        <fullName evidence="1">Homeobox protein HD-4</fullName>
    </submittedName>
</protein>
<reference evidence="1 2" key="1">
    <citation type="journal article" date="2020" name="Genome Biol. Evol.">
        <title>Comparative genomics of strictly vertically transmitted, feminizing microsporidia endosymbionts of amphipod crustaceans.</title>
        <authorList>
            <person name="Cormier A."/>
            <person name="Chebbi M.A."/>
            <person name="Giraud I."/>
            <person name="Wattier R."/>
            <person name="Teixeira M."/>
            <person name="Gilbert C."/>
            <person name="Rigaud T."/>
            <person name="Cordaux R."/>
        </authorList>
    </citation>
    <scope>NUCLEOTIDE SEQUENCE [LARGE SCALE GENOMIC DNA]</scope>
    <source>
        <strain evidence="1 2">Ou3-Ou53</strain>
    </source>
</reference>
<dbReference type="InterPro" id="IPR001356">
    <property type="entry name" value="HD"/>
</dbReference>
<dbReference type="GO" id="GO:0003677">
    <property type="term" value="F:DNA binding"/>
    <property type="evidence" value="ECO:0007669"/>
    <property type="project" value="UniProtKB-KW"/>
</dbReference>
<gene>
    <name evidence="1" type="primary">HD-4_0</name>
    <name evidence="1" type="ORF">NGRA_3184</name>
</gene>
<comment type="caution">
    <text evidence="1">The sequence shown here is derived from an EMBL/GenBank/DDBJ whole genome shotgun (WGS) entry which is preliminary data.</text>
</comment>
<keyword evidence="1" id="KW-0238">DNA-binding</keyword>
<keyword evidence="1" id="KW-0371">Homeobox</keyword>
<dbReference type="EMBL" id="SBJO01000644">
    <property type="protein sequence ID" value="KAF9758265.1"/>
    <property type="molecule type" value="Genomic_DNA"/>
</dbReference>
<dbReference type="InterPro" id="IPR009057">
    <property type="entry name" value="Homeodomain-like_sf"/>
</dbReference>
<accession>A0A9P6GVY0</accession>
<dbReference type="CDD" id="cd00086">
    <property type="entry name" value="homeodomain"/>
    <property type="match status" value="1"/>
</dbReference>
<dbReference type="AlphaFoldDB" id="A0A9P6GVY0"/>
<evidence type="ECO:0000313" key="1">
    <source>
        <dbReference type="EMBL" id="KAF9758265.1"/>
    </source>
</evidence>
<dbReference type="SUPFAM" id="SSF46689">
    <property type="entry name" value="Homeodomain-like"/>
    <property type="match status" value="1"/>
</dbReference>
<keyword evidence="2" id="KW-1185">Reference proteome</keyword>
<organism evidence="1 2">
    <name type="scientific">Nosema granulosis</name>
    <dbReference type="NCBI Taxonomy" id="83296"/>
    <lineage>
        <taxon>Eukaryota</taxon>
        <taxon>Fungi</taxon>
        <taxon>Fungi incertae sedis</taxon>
        <taxon>Microsporidia</taxon>
        <taxon>Nosematidae</taxon>
        <taxon>Nosema</taxon>
    </lineage>
</organism>
<name>A0A9P6GVY0_9MICR</name>